<sequence>MVGRKQPSLAGSCDDREHQGKATPARRCIPALLILTGFKRSHIWKEASLQLEFRIERRVAKNGRLGNSGWSSYSSQWPTQPTWQITTSAYVTTYLFTENSPRLSIKTYQKPMRLAKELLARIISLPHVRHPTSASPRHAATTCLLATTVCPGFGSMTSRPLSVTSPSRARWKPSTPELVLSSSTGVWPSDSSTSRNNDVGPSRGNYCDSICALAHIFVPGQADSANAGSQSTSSNGSPPGAADIIDSHAPRSTIICIGGPSPSTFSRC</sequence>
<feature type="region of interest" description="Disordered" evidence="1">
    <location>
        <begin position="1"/>
        <end position="21"/>
    </location>
</feature>
<protein>
    <submittedName>
        <fullName evidence="2">Uncharacterized protein</fullName>
    </submittedName>
</protein>
<evidence type="ECO:0000313" key="2">
    <source>
        <dbReference type="EMBL" id="KAK8147281.1"/>
    </source>
</evidence>
<evidence type="ECO:0000256" key="1">
    <source>
        <dbReference type="SAM" id="MobiDB-lite"/>
    </source>
</evidence>
<gene>
    <name evidence="2" type="ORF">G3M48_001862</name>
</gene>
<organism evidence="2 3">
    <name type="scientific">Beauveria asiatica</name>
    <dbReference type="NCBI Taxonomy" id="1069075"/>
    <lineage>
        <taxon>Eukaryota</taxon>
        <taxon>Fungi</taxon>
        <taxon>Dikarya</taxon>
        <taxon>Ascomycota</taxon>
        <taxon>Pezizomycotina</taxon>
        <taxon>Sordariomycetes</taxon>
        <taxon>Hypocreomycetidae</taxon>
        <taxon>Hypocreales</taxon>
        <taxon>Cordycipitaceae</taxon>
        <taxon>Beauveria</taxon>
    </lineage>
</organism>
<name>A0AAW0S0D8_9HYPO</name>
<evidence type="ECO:0000313" key="3">
    <source>
        <dbReference type="Proteomes" id="UP001397290"/>
    </source>
</evidence>
<dbReference type="Proteomes" id="UP001397290">
    <property type="component" value="Unassembled WGS sequence"/>
</dbReference>
<feature type="region of interest" description="Disordered" evidence="1">
    <location>
        <begin position="161"/>
        <end position="200"/>
    </location>
</feature>
<feature type="compositionally biased region" description="Polar residues" evidence="1">
    <location>
        <begin position="223"/>
        <end position="237"/>
    </location>
</feature>
<keyword evidence="3" id="KW-1185">Reference proteome</keyword>
<comment type="caution">
    <text evidence="2">The sequence shown here is derived from an EMBL/GenBank/DDBJ whole genome shotgun (WGS) entry which is preliminary data.</text>
</comment>
<reference evidence="2 3" key="1">
    <citation type="submission" date="2020-02" db="EMBL/GenBank/DDBJ databases">
        <title>Comparative genomics of the hypocrealean fungal genus Beauvera.</title>
        <authorList>
            <person name="Showalter D.N."/>
            <person name="Bushley K.E."/>
            <person name="Rehner S.A."/>
        </authorList>
    </citation>
    <scope>NUCLEOTIDE SEQUENCE [LARGE SCALE GENOMIC DNA]</scope>
    <source>
        <strain evidence="2 3">ARSEF4384</strain>
    </source>
</reference>
<dbReference type="EMBL" id="JAAHCF010000158">
    <property type="protein sequence ID" value="KAK8147281.1"/>
    <property type="molecule type" value="Genomic_DNA"/>
</dbReference>
<proteinExistence type="predicted"/>
<feature type="compositionally biased region" description="Polar residues" evidence="1">
    <location>
        <begin position="180"/>
        <end position="199"/>
    </location>
</feature>
<accession>A0AAW0S0D8</accession>
<feature type="region of interest" description="Disordered" evidence="1">
    <location>
        <begin position="223"/>
        <end position="245"/>
    </location>
</feature>
<dbReference type="AlphaFoldDB" id="A0AAW0S0D8"/>